<dbReference type="SMART" id="SM00355">
    <property type="entry name" value="ZnF_C2H2"/>
    <property type="match status" value="5"/>
</dbReference>
<dbReference type="PROSITE" id="PS50157">
    <property type="entry name" value="ZINC_FINGER_C2H2_2"/>
    <property type="match status" value="4"/>
</dbReference>
<keyword evidence="4" id="KW-0677">Repeat</keyword>
<dbReference type="InterPro" id="IPR013087">
    <property type="entry name" value="Znf_C2H2_type"/>
</dbReference>
<dbReference type="GO" id="GO:0003677">
    <property type="term" value="F:DNA binding"/>
    <property type="evidence" value="ECO:0007669"/>
    <property type="project" value="UniProtKB-KW"/>
</dbReference>
<evidence type="ECO:0000313" key="14">
    <source>
        <dbReference type="EMBL" id="ALS04530.1"/>
    </source>
</evidence>
<feature type="domain" description="C2H2-type" evidence="13">
    <location>
        <begin position="399"/>
        <end position="426"/>
    </location>
</feature>
<dbReference type="Pfam" id="PF13894">
    <property type="entry name" value="zf-C2H2_4"/>
    <property type="match status" value="1"/>
</dbReference>
<dbReference type="Gene3D" id="3.30.160.60">
    <property type="entry name" value="Classic Zinc Finger"/>
    <property type="match status" value="4"/>
</dbReference>
<dbReference type="InterPro" id="IPR036236">
    <property type="entry name" value="Znf_C2H2_sf"/>
</dbReference>
<evidence type="ECO:0000256" key="5">
    <source>
        <dbReference type="ARBA" id="ARBA00022771"/>
    </source>
</evidence>
<keyword evidence="8" id="KW-0238">DNA-binding</keyword>
<feature type="domain" description="C2H2-type" evidence="13">
    <location>
        <begin position="342"/>
        <end position="369"/>
    </location>
</feature>
<feature type="domain" description="C2H2-type" evidence="13">
    <location>
        <begin position="427"/>
        <end position="454"/>
    </location>
</feature>
<evidence type="ECO:0000256" key="8">
    <source>
        <dbReference type="ARBA" id="ARBA00023125"/>
    </source>
</evidence>
<dbReference type="AlphaFoldDB" id="A0A0U2VC55"/>
<dbReference type="GO" id="GO:0005634">
    <property type="term" value="C:nucleus"/>
    <property type="evidence" value="ECO:0007669"/>
    <property type="project" value="UniProtKB-SubCell"/>
</dbReference>
<evidence type="ECO:0000256" key="11">
    <source>
        <dbReference type="PROSITE-ProRule" id="PRU00042"/>
    </source>
</evidence>
<keyword evidence="10" id="KW-0539">Nucleus</keyword>
<evidence type="ECO:0000256" key="9">
    <source>
        <dbReference type="ARBA" id="ARBA00023163"/>
    </source>
</evidence>
<feature type="domain" description="C2H2-type" evidence="13">
    <location>
        <begin position="370"/>
        <end position="398"/>
    </location>
</feature>
<dbReference type="PANTHER" id="PTHR16515:SF49">
    <property type="entry name" value="GASTRULA ZINC FINGER PROTEIN XLCGF49.1-LIKE-RELATED"/>
    <property type="match status" value="1"/>
</dbReference>
<evidence type="ECO:0000256" key="4">
    <source>
        <dbReference type="ARBA" id="ARBA00022737"/>
    </source>
</evidence>
<evidence type="ECO:0000256" key="10">
    <source>
        <dbReference type="ARBA" id="ARBA00023242"/>
    </source>
</evidence>
<dbReference type="FunFam" id="3.30.160.60:FF:000446">
    <property type="entry name" value="Zinc finger protein"/>
    <property type="match status" value="1"/>
</dbReference>
<evidence type="ECO:0000256" key="1">
    <source>
        <dbReference type="ARBA" id="ARBA00003767"/>
    </source>
</evidence>
<dbReference type="PROSITE" id="PS00028">
    <property type="entry name" value="ZINC_FINGER_C2H2_1"/>
    <property type="match status" value="4"/>
</dbReference>
<feature type="compositionally biased region" description="Basic residues" evidence="12">
    <location>
        <begin position="281"/>
        <end position="295"/>
    </location>
</feature>
<keyword evidence="6" id="KW-0862">Zinc</keyword>
<keyword evidence="9" id="KW-0804">Transcription</keyword>
<dbReference type="Pfam" id="PF00096">
    <property type="entry name" value="zf-C2H2"/>
    <property type="match status" value="3"/>
</dbReference>
<protein>
    <submittedName>
        <fullName evidence="14">Putative zinc finger protein 25</fullName>
    </submittedName>
</protein>
<dbReference type="FunFam" id="3.30.160.60:FF:000097">
    <property type="entry name" value="Zinc finger protein"/>
    <property type="match status" value="1"/>
</dbReference>
<organism evidence="14">
    <name type="scientific">Acartia pacifica</name>
    <name type="common">Copepod</name>
    <dbReference type="NCBI Taxonomy" id="335913"/>
    <lineage>
        <taxon>Eukaryota</taxon>
        <taxon>Metazoa</taxon>
        <taxon>Ecdysozoa</taxon>
        <taxon>Arthropoda</taxon>
        <taxon>Crustacea</taxon>
        <taxon>Multicrustacea</taxon>
        <taxon>Hexanauplia</taxon>
        <taxon>Copepoda</taxon>
        <taxon>Calanoida</taxon>
        <taxon>Acartiidae</taxon>
        <taxon>Acartia</taxon>
    </lineage>
</organism>
<keyword evidence="5 11" id="KW-0863">Zinc-finger</keyword>
<evidence type="ECO:0000256" key="2">
    <source>
        <dbReference type="ARBA" id="ARBA00004123"/>
    </source>
</evidence>
<accession>A0A0U2VC55</accession>
<comment type="subcellular location">
    <subcellularLocation>
        <location evidence="2">Nucleus</location>
    </subcellularLocation>
</comment>
<evidence type="ECO:0000256" key="7">
    <source>
        <dbReference type="ARBA" id="ARBA00023015"/>
    </source>
</evidence>
<dbReference type="PANTHER" id="PTHR16515">
    <property type="entry name" value="PR DOMAIN ZINC FINGER PROTEIN"/>
    <property type="match status" value="1"/>
</dbReference>
<feature type="compositionally biased region" description="Basic and acidic residues" evidence="12">
    <location>
        <begin position="446"/>
        <end position="466"/>
    </location>
</feature>
<dbReference type="GO" id="GO:0008270">
    <property type="term" value="F:zinc ion binding"/>
    <property type="evidence" value="ECO:0007669"/>
    <property type="project" value="UniProtKB-KW"/>
</dbReference>
<comment type="function">
    <text evidence="1">May be involved in transcriptional regulation.</text>
</comment>
<evidence type="ECO:0000256" key="3">
    <source>
        <dbReference type="ARBA" id="ARBA00022723"/>
    </source>
</evidence>
<evidence type="ECO:0000259" key="13">
    <source>
        <dbReference type="PROSITE" id="PS50157"/>
    </source>
</evidence>
<dbReference type="Pfam" id="PF12874">
    <property type="entry name" value="zf-met"/>
    <property type="match status" value="1"/>
</dbReference>
<dbReference type="EMBL" id="KT754696">
    <property type="protein sequence ID" value="ALS04530.1"/>
    <property type="molecule type" value="mRNA"/>
</dbReference>
<sequence>MDLMQYDIEDSRMMIDIPGSQDESSQDTPDEEIVSLSLPGIEKYLAAYPAIYTQMLKSHDTCEDGEHNLLLLVSLASTHPHLVDLQPVRLNIYSREKTTGPLLAELVTLSRHKILSTQVTCLADIDSLVHKLTTGFHYYHGFDETCMKMMDIQLSNIIDLQSLLIQSYNNKICIRSRACTSVVNRDAAEESQDQEESVQTEYICQACLELRGELLRSVDEADEARYKVEAEEGDSDWPLNLTEESSLKDISHDKLRLEIEVKPPESDAPSHAMDKNPQTAKPKKRSKQKVRSAKRGKMCDICQQTFARLKDLDQHLIDNPDSSCKENADFAPNITLNLDGNHECEICGKWFAKKVALKQHKETHNNTKGYLCIACGTAFKSQSHLINHRKRVHLRLKFHGCSECGKEFYSKKEYDEHVRTHSGDKPFQCTQCGKFFSRSAHLKRHTDSIHGLKPDKDTEEKGRIEDINETSQMQSKKPSSKKKGYKTLKALLMKPDLATVSATSTTT</sequence>
<evidence type="ECO:0000256" key="6">
    <source>
        <dbReference type="ARBA" id="ARBA00022833"/>
    </source>
</evidence>
<feature type="region of interest" description="Disordered" evidence="12">
    <location>
        <begin position="446"/>
        <end position="484"/>
    </location>
</feature>
<name>A0A0U2VC55_ACAPC</name>
<dbReference type="SUPFAM" id="SSF57667">
    <property type="entry name" value="beta-beta-alpha zinc fingers"/>
    <property type="match status" value="2"/>
</dbReference>
<reference evidence="14" key="1">
    <citation type="journal article" date="2015" name="Sci. Rep.">
        <title>Spliced leader RNA trans-splicing discovered in copepods.</title>
        <authorList>
            <person name="Yang F."/>
            <person name="Xu D."/>
            <person name="Zhuang Y."/>
            <person name="Yi X."/>
            <person name="Huang Y."/>
            <person name="Chen H."/>
            <person name="Lin S."/>
            <person name="Campbell D.A."/>
            <person name="Sturm N.R."/>
            <person name="Liu G."/>
            <person name="Zhang H."/>
        </authorList>
    </citation>
    <scope>NUCLEOTIDE SEQUENCE</scope>
</reference>
<dbReference type="InterPro" id="IPR050331">
    <property type="entry name" value="Zinc_finger"/>
</dbReference>
<dbReference type="GO" id="GO:0010468">
    <property type="term" value="P:regulation of gene expression"/>
    <property type="evidence" value="ECO:0007669"/>
    <property type="project" value="TreeGrafter"/>
</dbReference>
<feature type="region of interest" description="Disordered" evidence="12">
    <location>
        <begin position="263"/>
        <end position="295"/>
    </location>
</feature>
<evidence type="ECO:0000256" key="12">
    <source>
        <dbReference type="SAM" id="MobiDB-lite"/>
    </source>
</evidence>
<proteinExistence type="evidence at transcript level"/>
<keyword evidence="3" id="KW-0479">Metal-binding</keyword>
<keyword evidence="7" id="KW-0805">Transcription regulation</keyword>